<dbReference type="SUPFAM" id="SSF55785">
    <property type="entry name" value="PYP-like sensor domain (PAS domain)"/>
    <property type="match status" value="1"/>
</dbReference>
<dbReference type="CDD" id="cd01949">
    <property type="entry name" value="GGDEF"/>
    <property type="match status" value="1"/>
</dbReference>
<organism evidence="2 3">
    <name type="scientific">Niallia hominis</name>
    <dbReference type="NCBI Taxonomy" id="3133173"/>
    <lineage>
        <taxon>Bacteria</taxon>
        <taxon>Bacillati</taxon>
        <taxon>Bacillota</taxon>
        <taxon>Bacilli</taxon>
        <taxon>Bacillales</taxon>
        <taxon>Bacillaceae</taxon>
        <taxon>Niallia</taxon>
    </lineage>
</organism>
<name>A0ABV1EYR6_9BACI</name>
<dbReference type="InterPro" id="IPR013655">
    <property type="entry name" value="PAS_fold_3"/>
</dbReference>
<dbReference type="EMBL" id="JBBMFN010000024">
    <property type="protein sequence ID" value="MEQ2466260.1"/>
    <property type="molecule type" value="Genomic_DNA"/>
</dbReference>
<feature type="domain" description="GGDEF" evidence="1">
    <location>
        <begin position="190"/>
        <end position="322"/>
    </location>
</feature>
<dbReference type="InterPro" id="IPR001610">
    <property type="entry name" value="PAC"/>
</dbReference>
<dbReference type="EC" id="2.7.7.65" evidence="2"/>
<dbReference type="RefSeq" id="WP_031536082.1">
    <property type="nucleotide sequence ID" value="NZ_JBBMFN010000024.1"/>
</dbReference>
<sequence>MGIFYFFCGIIFGIFFWKVNAKRKHNSWKVKMEREDIMFRLVESSKDIVYRYEVRPQMRHSYISPSTDYILGEGMVKEFYRNPHAPLELIHPDDYHIMYKKLIGKIDYSEPLIQRMRCVDGNYKWFEEYATPIYELGNLVAIHGIIRNIDEKVRLRQNLEYQLIHDALTEVHNRFYFEQKMEEFDTKIDEAIAIILCDLDELKQVNDKYGHKQGDDLIKEAGKILNTFSSPYITVSRIGGDEFVLLIQGMGKEEIEELYKRMSMELSGDEERDTDTTVKMSIGYAFVSSSLGKMTALFTEADDNMYQNKMKKKKNTIPYGNRVIVK</sequence>
<evidence type="ECO:0000313" key="2">
    <source>
        <dbReference type="EMBL" id="MEQ2466260.1"/>
    </source>
</evidence>
<dbReference type="SUPFAM" id="SSF55073">
    <property type="entry name" value="Nucleotide cyclase"/>
    <property type="match status" value="1"/>
</dbReference>
<dbReference type="InterPro" id="IPR029787">
    <property type="entry name" value="Nucleotide_cyclase"/>
</dbReference>
<proteinExistence type="predicted"/>
<dbReference type="InterPro" id="IPR035965">
    <property type="entry name" value="PAS-like_dom_sf"/>
</dbReference>
<dbReference type="PROSITE" id="PS50887">
    <property type="entry name" value="GGDEF"/>
    <property type="match status" value="1"/>
</dbReference>
<dbReference type="NCBIfam" id="TIGR00254">
    <property type="entry name" value="GGDEF"/>
    <property type="match status" value="1"/>
</dbReference>
<dbReference type="PANTHER" id="PTHR44757:SF2">
    <property type="entry name" value="BIOFILM ARCHITECTURE MAINTENANCE PROTEIN MBAA"/>
    <property type="match status" value="1"/>
</dbReference>
<keyword evidence="2" id="KW-0808">Transferase</keyword>
<dbReference type="SMART" id="SM00086">
    <property type="entry name" value="PAC"/>
    <property type="match status" value="1"/>
</dbReference>
<dbReference type="GO" id="GO:0052621">
    <property type="term" value="F:diguanylate cyclase activity"/>
    <property type="evidence" value="ECO:0007669"/>
    <property type="project" value="UniProtKB-EC"/>
</dbReference>
<evidence type="ECO:0000259" key="1">
    <source>
        <dbReference type="PROSITE" id="PS50887"/>
    </source>
</evidence>
<protein>
    <submittedName>
        <fullName evidence="2">Diguanylate cyclase</fullName>
        <ecNumber evidence="2">2.7.7.65</ecNumber>
    </submittedName>
</protein>
<keyword evidence="3" id="KW-1185">Reference proteome</keyword>
<dbReference type="SMART" id="SM00267">
    <property type="entry name" value="GGDEF"/>
    <property type="match status" value="1"/>
</dbReference>
<reference evidence="2 3" key="1">
    <citation type="submission" date="2024-03" db="EMBL/GenBank/DDBJ databases">
        <title>Human intestinal bacterial collection.</title>
        <authorList>
            <person name="Pauvert C."/>
            <person name="Hitch T.C.A."/>
            <person name="Clavel T."/>
        </authorList>
    </citation>
    <scope>NUCLEOTIDE SEQUENCE [LARGE SCALE GENOMIC DNA]</scope>
    <source>
        <strain evidence="2 3">CLA-SR-H024</strain>
    </source>
</reference>
<dbReference type="Pfam" id="PF00990">
    <property type="entry name" value="GGDEF"/>
    <property type="match status" value="1"/>
</dbReference>
<dbReference type="PANTHER" id="PTHR44757">
    <property type="entry name" value="DIGUANYLATE CYCLASE DGCP"/>
    <property type="match status" value="1"/>
</dbReference>
<gene>
    <name evidence="2" type="ORF">WMO63_11350</name>
</gene>
<comment type="caution">
    <text evidence="2">The sequence shown here is derived from an EMBL/GenBank/DDBJ whole genome shotgun (WGS) entry which is preliminary data.</text>
</comment>
<dbReference type="Gene3D" id="3.30.450.20">
    <property type="entry name" value="PAS domain"/>
    <property type="match status" value="1"/>
</dbReference>
<evidence type="ECO:0000313" key="3">
    <source>
        <dbReference type="Proteomes" id="UP001465426"/>
    </source>
</evidence>
<dbReference type="InterPro" id="IPR052155">
    <property type="entry name" value="Biofilm_reg_signaling"/>
</dbReference>
<dbReference type="InterPro" id="IPR000160">
    <property type="entry name" value="GGDEF_dom"/>
</dbReference>
<dbReference type="Gene3D" id="3.30.70.270">
    <property type="match status" value="1"/>
</dbReference>
<accession>A0ABV1EYR6</accession>
<keyword evidence="2" id="KW-0548">Nucleotidyltransferase</keyword>
<dbReference type="InterPro" id="IPR043128">
    <property type="entry name" value="Rev_trsase/Diguanyl_cyclase"/>
</dbReference>
<dbReference type="Proteomes" id="UP001465426">
    <property type="component" value="Unassembled WGS sequence"/>
</dbReference>
<dbReference type="Pfam" id="PF08447">
    <property type="entry name" value="PAS_3"/>
    <property type="match status" value="1"/>
</dbReference>